<evidence type="ECO:0000256" key="2">
    <source>
        <dbReference type="ARBA" id="ARBA00022525"/>
    </source>
</evidence>
<comment type="function">
    <text evidence="6">Salivary chemokine-binding protein which binds to host chemokines.</text>
</comment>
<evidence type="ECO:0000313" key="8">
    <source>
        <dbReference type="EMBL" id="JAA60809.1"/>
    </source>
</evidence>
<dbReference type="EMBL" id="GACK01004225">
    <property type="protein sequence ID" value="JAA60809.1"/>
    <property type="molecule type" value="mRNA"/>
</dbReference>
<sequence>MVGPFSWAVFVAIIVSACHLGHGSGEVFAGVTSHCKPLRLETPSGPIMVGCRFVCTNGGQAHRNQIACLTLPTHVYDCMQPAVNYTCKLGVCNDGPNCKPSNLYTGCWRVETPVVKRNL</sequence>
<dbReference type="GO" id="GO:0019957">
    <property type="term" value="F:C-C chemokine binding"/>
    <property type="evidence" value="ECO:0007669"/>
    <property type="project" value="InterPro"/>
</dbReference>
<name>L7MC92_RHIPC</name>
<evidence type="ECO:0000256" key="5">
    <source>
        <dbReference type="ARBA" id="ARBA00023180"/>
    </source>
</evidence>
<evidence type="ECO:0000256" key="1">
    <source>
        <dbReference type="ARBA" id="ARBA00004613"/>
    </source>
</evidence>
<keyword evidence="5 6" id="KW-0325">Glycoprotein</keyword>
<feature type="chain" id="PRO_5003981637" description="Evasin" evidence="7">
    <location>
        <begin position="24"/>
        <end position="119"/>
    </location>
</feature>
<dbReference type="Pfam" id="PF19429">
    <property type="entry name" value="EVA_Class_A"/>
    <property type="match status" value="1"/>
</dbReference>
<reference evidence="8" key="1">
    <citation type="submission" date="2012-11" db="EMBL/GenBank/DDBJ databases">
        <authorList>
            <person name="Lucero-Rivera Y.E."/>
            <person name="Tovar-Ramirez D."/>
        </authorList>
    </citation>
    <scope>NUCLEOTIDE SEQUENCE</scope>
    <source>
        <tissue evidence="8">Salivary gland</tissue>
    </source>
</reference>
<reference evidence="8" key="2">
    <citation type="journal article" date="2015" name="J. Proteomics">
        <title>Sexual differences in the sialomes of the zebra tick, Rhipicephalus pulchellus.</title>
        <authorList>
            <person name="Tan A.W."/>
            <person name="Francischetti I.M."/>
            <person name="Slovak M."/>
            <person name="Kini R.M."/>
            <person name="Ribeiro J.M."/>
        </authorList>
    </citation>
    <scope>NUCLEOTIDE SEQUENCE</scope>
    <source>
        <tissue evidence="8">Salivary gland</tissue>
    </source>
</reference>
<keyword evidence="3 6" id="KW-0732">Signal</keyword>
<protein>
    <recommendedName>
        <fullName evidence="6">Evasin</fullName>
    </recommendedName>
</protein>
<organism evidence="8">
    <name type="scientific">Rhipicephalus pulchellus</name>
    <name type="common">Yellow backed tick</name>
    <name type="synonym">Dermacentor pulchellus</name>
    <dbReference type="NCBI Taxonomy" id="72859"/>
    <lineage>
        <taxon>Eukaryota</taxon>
        <taxon>Metazoa</taxon>
        <taxon>Ecdysozoa</taxon>
        <taxon>Arthropoda</taxon>
        <taxon>Chelicerata</taxon>
        <taxon>Arachnida</taxon>
        <taxon>Acari</taxon>
        <taxon>Parasitiformes</taxon>
        <taxon>Ixodida</taxon>
        <taxon>Ixodoidea</taxon>
        <taxon>Ixodidae</taxon>
        <taxon>Rhipicephalinae</taxon>
        <taxon>Rhipicephalus</taxon>
        <taxon>Rhipicephalus</taxon>
    </lineage>
</organism>
<feature type="signal peptide" evidence="7">
    <location>
        <begin position="1"/>
        <end position="23"/>
    </location>
</feature>
<accession>L7MC92</accession>
<evidence type="ECO:0000256" key="6">
    <source>
        <dbReference type="RuleBase" id="RU369006"/>
    </source>
</evidence>
<keyword evidence="4 6" id="KW-1015">Disulfide bond</keyword>
<evidence type="ECO:0000256" key="3">
    <source>
        <dbReference type="ARBA" id="ARBA00022729"/>
    </source>
</evidence>
<comment type="subcellular location">
    <subcellularLocation>
        <location evidence="1 6">Secreted</location>
    </subcellularLocation>
</comment>
<dbReference type="GO" id="GO:0005576">
    <property type="term" value="C:extracellular region"/>
    <property type="evidence" value="ECO:0007669"/>
    <property type="project" value="UniProtKB-SubCell"/>
</dbReference>
<dbReference type="InterPro" id="IPR045797">
    <property type="entry name" value="EVA_Class_A"/>
</dbReference>
<dbReference type="AlphaFoldDB" id="L7MC92"/>
<keyword evidence="2 6" id="KW-0964">Secreted</keyword>
<evidence type="ECO:0000256" key="7">
    <source>
        <dbReference type="SAM" id="SignalP"/>
    </source>
</evidence>
<evidence type="ECO:0000256" key="4">
    <source>
        <dbReference type="ARBA" id="ARBA00023157"/>
    </source>
</evidence>
<dbReference type="Gene3D" id="2.30.130.100">
    <property type="match status" value="1"/>
</dbReference>
<proteinExistence type="evidence at transcript level"/>